<reference evidence="9" key="1">
    <citation type="journal article" date="2023" name="Mol. Biol. Evol.">
        <title>Third-Generation Sequencing Reveals the Adaptive Role of the Epigenome in Three Deep-Sea Polychaetes.</title>
        <authorList>
            <person name="Perez M."/>
            <person name="Aroh O."/>
            <person name="Sun Y."/>
            <person name="Lan Y."/>
            <person name="Juniper S.K."/>
            <person name="Young C.R."/>
            <person name="Angers B."/>
            <person name="Qian P.Y."/>
        </authorList>
    </citation>
    <scope>NUCLEOTIDE SEQUENCE</scope>
    <source>
        <strain evidence="9">P08H-3</strain>
    </source>
</reference>
<feature type="transmembrane region" description="Helical" evidence="7">
    <location>
        <begin position="74"/>
        <end position="90"/>
    </location>
</feature>
<comment type="similarity">
    <text evidence="6">Belongs to the major facilitator superfamily. Spinster (TC 2.A.1.49) family.</text>
</comment>
<keyword evidence="5 7" id="KW-0472">Membrane</keyword>
<organism evidence="9 10">
    <name type="scientific">Paralvinella palmiformis</name>
    <dbReference type="NCBI Taxonomy" id="53620"/>
    <lineage>
        <taxon>Eukaryota</taxon>
        <taxon>Metazoa</taxon>
        <taxon>Spiralia</taxon>
        <taxon>Lophotrochozoa</taxon>
        <taxon>Annelida</taxon>
        <taxon>Polychaeta</taxon>
        <taxon>Sedentaria</taxon>
        <taxon>Canalipalpata</taxon>
        <taxon>Terebellida</taxon>
        <taxon>Terebelliformia</taxon>
        <taxon>Alvinellidae</taxon>
        <taxon>Paralvinella</taxon>
    </lineage>
</organism>
<sequence>MAEKLMLKRNYNLRQSRERLCDITAYFSCLLPAFESGFQCSRNDGPPSITFAAYVGSSKMDARTIPNAAVTRPTIYKIYVLFMLLMAYLLNQLDRYMLSIVTKPMAQEIHYGDQSCLANMTQRHHAVHCSNKTTEQDCASVPNNTCEWNYNGQGLQYELLAGPLFIVIYTLAGIPLGLWADVYNRKKLLGVAVVFWSVMTILMGLVNEYWQMAVLRFGLGIGEAGCTPFATSLIADYFATNHRALAIGLYNWGIYIGYSLSYAVGNFVVDANILGQGWRWTYYISGIPGLLIGSLIFITVMEPERQVKRDTTDAADLQTLLGHRESEPTCCQKAKFVCKVFFKPSVMLLCLAGSVRNAAGYVWAYNTQVYYESIGESRADIGRYMSWIPLAAGCVGVALGGFISDRVVKRVGPHARLGVLIISQIVAAPFVAGALFLSPPWAYISLIPGYVIGEMWIGITLAVLVEVVPTPLRTLGVAVYLFIISNIGGNMPLVVSPLQRLFVQKGITRVDALRDALYILYPGLYVLGAFLFLVTLLVLRRDMNRVQLSEYEEIS</sequence>
<evidence type="ECO:0000256" key="1">
    <source>
        <dbReference type="ARBA" id="ARBA00004141"/>
    </source>
</evidence>
<keyword evidence="3 7" id="KW-0812">Transmembrane</keyword>
<dbReference type="PROSITE" id="PS50850">
    <property type="entry name" value="MFS"/>
    <property type="match status" value="1"/>
</dbReference>
<dbReference type="InterPro" id="IPR020846">
    <property type="entry name" value="MFS_dom"/>
</dbReference>
<evidence type="ECO:0000313" key="10">
    <source>
        <dbReference type="Proteomes" id="UP001208570"/>
    </source>
</evidence>
<evidence type="ECO:0000256" key="6">
    <source>
        <dbReference type="ARBA" id="ARBA00024338"/>
    </source>
</evidence>
<dbReference type="InterPro" id="IPR044770">
    <property type="entry name" value="MFS_spinster-like"/>
</dbReference>
<accession>A0AAD9MTT4</accession>
<protein>
    <recommendedName>
        <fullName evidence="8">Major facilitator superfamily (MFS) profile domain-containing protein</fullName>
    </recommendedName>
</protein>
<feature type="domain" description="Major facilitator superfamily (MFS) profile" evidence="8">
    <location>
        <begin position="80"/>
        <end position="540"/>
    </location>
</feature>
<proteinExistence type="inferred from homology"/>
<name>A0AAD9MTT4_9ANNE</name>
<evidence type="ECO:0000256" key="7">
    <source>
        <dbReference type="SAM" id="Phobius"/>
    </source>
</evidence>
<dbReference type="CDD" id="cd17328">
    <property type="entry name" value="MFS_spinster_like"/>
    <property type="match status" value="1"/>
</dbReference>
<evidence type="ECO:0000256" key="2">
    <source>
        <dbReference type="ARBA" id="ARBA00022448"/>
    </source>
</evidence>
<feature type="transmembrane region" description="Helical" evidence="7">
    <location>
        <begin position="247"/>
        <end position="268"/>
    </location>
</feature>
<feature type="transmembrane region" description="Helical" evidence="7">
    <location>
        <begin position="345"/>
        <end position="364"/>
    </location>
</feature>
<keyword evidence="4 7" id="KW-1133">Transmembrane helix</keyword>
<feature type="transmembrane region" description="Helical" evidence="7">
    <location>
        <begin position="477"/>
        <end position="498"/>
    </location>
</feature>
<gene>
    <name evidence="9" type="ORF">LSH36_829g00010</name>
</gene>
<feature type="transmembrane region" description="Helical" evidence="7">
    <location>
        <begin position="384"/>
        <end position="403"/>
    </location>
</feature>
<keyword evidence="2" id="KW-0813">Transport</keyword>
<feature type="transmembrane region" description="Helical" evidence="7">
    <location>
        <begin position="443"/>
        <end position="465"/>
    </location>
</feature>
<feature type="transmembrane region" description="Helical" evidence="7">
    <location>
        <begin position="159"/>
        <end position="179"/>
    </location>
</feature>
<feature type="transmembrane region" description="Helical" evidence="7">
    <location>
        <begin position="518"/>
        <end position="539"/>
    </location>
</feature>
<dbReference type="InterPro" id="IPR011701">
    <property type="entry name" value="MFS"/>
</dbReference>
<dbReference type="SUPFAM" id="SSF103473">
    <property type="entry name" value="MFS general substrate transporter"/>
    <property type="match status" value="1"/>
</dbReference>
<evidence type="ECO:0000313" key="9">
    <source>
        <dbReference type="EMBL" id="KAK2143591.1"/>
    </source>
</evidence>
<dbReference type="GO" id="GO:0022857">
    <property type="term" value="F:transmembrane transporter activity"/>
    <property type="evidence" value="ECO:0007669"/>
    <property type="project" value="InterPro"/>
</dbReference>
<evidence type="ECO:0000256" key="4">
    <source>
        <dbReference type="ARBA" id="ARBA00022989"/>
    </source>
</evidence>
<dbReference type="GO" id="GO:0016020">
    <property type="term" value="C:membrane"/>
    <property type="evidence" value="ECO:0007669"/>
    <property type="project" value="UniProtKB-SubCell"/>
</dbReference>
<feature type="transmembrane region" description="Helical" evidence="7">
    <location>
        <begin position="280"/>
        <end position="300"/>
    </location>
</feature>
<dbReference type="PANTHER" id="PTHR23505:SF79">
    <property type="entry name" value="PROTEIN SPINSTER"/>
    <property type="match status" value="1"/>
</dbReference>
<dbReference type="PANTHER" id="PTHR23505">
    <property type="entry name" value="SPINSTER"/>
    <property type="match status" value="1"/>
</dbReference>
<evidence type="ECO:0000259" key="8">
    <source>
        <dbReference type="PROSITE" id="PS50850"/>
    </source>
</evidence>
<dbReference type="EMBL" id="JAODUP010000829">
    <property type="protein sequence ID" value="KAK2143591.1"/>
    <property type="molecule type" value="Genomic_DNA"/>
</dbReference>
<comment type="subcellular location">
    <subcellularLocation>
        <location evidence="1">Membrane</location>
        <topology evidence="1">Multi-pass membrane protein</topology>
    </subcellularLocation>
</comment>
<dbReference type="Proteomes" id="UP001208570">
    <property type="component" value="Unassembled WGS sequence"/>
</dbReference>
<dbReference type="InterPro" id="IPR036259">
    <property type="entry name" value="MFS_trans_sf"/>
</dbReference>
<dbReference type="Pfam" id="PF07690">
    <property type="entry name" value="MFS_1"/>
    <property type="match status" value="1"/>
</dbReference>
<comment type="caution">
    <text evidence="9">The sequence shown here is derived from an EMBL/GenBank/DDBJ whole genome shotgun (WGS) entry which is preliminary data.</text>
</comment>
<feature type="transmembrane region" description="Helical" evidence="7">
    <location>
        <begin position="213"/>
        <end position="235"/>
    </location>
</feature>
<dbReference type="AlphaFoldDB" id="A0AAD9MTT4"/>
<keyword evidence="10" id="KW-1185">Reference proteome</keyword>
<evidence type="ECO:0000256" key="3">
    <source>
        <dbReference type="ARBA" id="ARBA00022692"/>
    </source>
</evidence>
<evidence type="ECO:0000256" key="5">
    <source>
        <dbReference type="ARBA" id="ARBA00023136"/>
    </source>
</evidence>
<feature type="transmembrane region" description="Helical" evidence="7">
    <location>
        <begin position="188"/>
        <end position="207"/>
    </location>
</feature>
<feature type="transmembrane region" description="Helical" evidence="7">
    <location>
        <begin position="415"/>
        <end position="437"/>
    </location>
</feature>
<dbReference type="Gene3D" id="1.20.1250.20">
    <property type="entry name" value="MFS general substrate transporter like domains"/>
    <property type="match status" value="1"/>
</dbReference>